<dbReference type="EMBL" id="FOXB01000014">
    <property type="protein sequence ID" value="SFP29843.1"/>
    <property type="molecule type" value="Genomic_DNA"/>
</dbReference>
<dbReference type="PANTHER" id="PTHR43047">
    <property type="entry name" value="TWO-COMPONENT HISTIDINE PROTEIN KINASE"/>
    <property type="match status" value="1"/>
</dbReference>
<evidence type="ECO:0000256" key="1">
    <source>
        <dbReference type="ARBA" id="ARBA00000085"/>
    </source>
</evidence>
<evidence type="ECO:0000256" key="2">
    <source>
        <dbReference type="ARBA" id="ARBA00004370"/>
    </source>
</evidence>
<evidence type="ECO:0000313" key="11">
    <source>
        <dbReference type="Proteomes" id="UP000199227"/>
    </source>
</evidence>
<dbReference type="InterPro" id="IPR003594">
    <property type="entry name" value="HATPase_dom"/>
</dbReference>
<keyword evidence="5" id="KW-0808">Transferase</keyword>
<evidence type="ECO:0000256" key="6">
    <source>
        <dbReference type="ARBA" id="ARBA00022777"/>
    </source>
</evidence>
<dbReference type="InterPro" id="IPR036890">
    <property type="entry name" value="HATPase_C_sf"/>
</dbReference>
<gene>
    <name evidence="10" type="ORF">SAMN05216234_1145</name>
</gene>
<dbReference type="RefSeq" id="WP_092912128.1">
    <property type="nucleotide sequence ID" value="NZ_FOXB01000014.1"/>
</dbReference>
<dbReference type="Gene3D" id="3.30.565.10">
    <property type="entry name" value="Histidine kinase-like ATPase, C-terminal domain"/>
    <property type="match status" value="1"/>
</dbReference>
<dbReference type="SUPFAM" id="SSF55874">
    <property type="entry name" value="ATPase domain of HSP90 chaperone/DNA topoisomerase II/histidine kinase"/>
    <property type="match status" value="1"/>
</dbReference>
<proteinExistence type="predicted"/>
<sequence length="675" mass="77564">MFKIFRKSLRNILIVAFILVGFIPYTAFFVYMLFLSENKIVQKSISEQYLRIDEMERLIDMHLSQLNKEVIFLSRLELMDDIVTEDIDKRLTRLLEQKAKDLELDAVLYILDTKGNLVASSTKNYSDFISFNSQSANGFYIKEKTLYFYAKVIASFDRSTELGTIVLAYNLNNLNLFLSSNGEIHSFIISPDNRYIIGKAMSFSIDYKGRMGDLIDHNHLIVYKALKKFLDGWYIVYAVKKDVALAFLYDFLHFMLYMIPVVIILIIVIALKYSKSIMRPIEDLTSLTDTITRTQDFSTHISIYTEDEIAKLSNSFNLMLQMTNRALKNLEKENKIRLQRFIQLIDIFNSIMQTQNEKDCINVSLENIKELTKDSELKFTQEKVNDEGAIGLYVSNFESGEKEYFGAILLDKKHLVDPNERKFYESIAKMISLQLDRIHLIEKTMAASRSKSAFISNMSHELRTPLNAIIGFTQYLIAYEDLNEEQYDIVASIESSAQYLLSMINDILDIAKIESGKMEAKPEDVKIVSLVKSIIEMLKHLAEQKGVEFKFETDIDEDTIVKTDPKMFKQVVVNLVSNAVKFTAKGFIEIKLYFEQDRLYIKVKDTGIGISKENLSKLFSDFTQVENVMQKSHKGTGLGLSLSKKMAHILGGDVYLESEGEVKGTTAIFWISLNS</sequence>
<dbReference type="Gene3D" id="6.10.340.10">
    <property type="match status" value="1"/>
</dbReference>
<dbReference type="SMART" id="SM00304">
    <property type="entry name" value="HAMP"/>
    <property type="match status" value="1"/>
</dbReference>
<evidence type="ECO:0000256" key="4">
    <source>
        <dbReference type="ARBA" id="ARBA00022553"/>
    </source>
</evidence>
<evidence type="ECO:0000313" key="10">
    <source>
        <dbReference type="EMBL" id="SFP29843.1"/>
    </source>
</evidence>
<dbReference type="SMART" id="SM00387">
    <property type="entry name" value="HATPase_c"/>
    <property type="match status" value="1"/>
</dbReference>
<dbReference type="Pfam" id="PF02518">
    <property type="entry name" value="HATPase_c"/>
    <property type="match status" value="1"/>
</dbReference>
<dbReference type="GO" id="GO:0005886">
    <property type="term" value="C:plasma membrane"/>
    <property type="evidence" value="ECO:0007669"/>
    <property type="project" value="TreeGrafter"/>
</dbReference>
<dbReference type="CDD" id="cd06225">
    <property type="entry name" value="HAMP"/>
    <property type="match status" value="1"/>
</dbReference>
<protein>
    <recommendedName>
        <fullName evidence="3">histidine kinase</fullName>
        <ecNumber evidence="3">2.7.13.3</ecNumber>
    </recommendedName>
</protein>
<dbReference type="PROSITE" id="PS50885">
    <property type="entry name" value="HAMP"/>
    <property type="match status" value="1"/>
</dbReference>
<dbReference type="Pfam" id="PF00672">
    <property type="entry name" value="HAMP"/>
    <property type="match status" value="1"/>
</dbReference>
<keyword evidence="7" id="KW-1133">Transmembrane helix</keyword>
<dbReference type="STRING" id="223786.SAMN05216234_1145"/>
<evidence type="ECO:0000256" key="3">
    <source>
        <dbReference type="ARBA" id="ARBA00012438"/>
    </source>
</evidence>
<dbReference type="SUPFAM" id="SSF158472">
    <property type="entry name" value="HAMP domain-like"/>
    <property type="match status" value="1"/>
</dbReference>
<keyword evidence="11" id="KW-1185">Reference proteome</keyword>
<dbReference type="InterPro" id="IPR004358">
    <property type="entry name" value="Sig_transdc_His_kin-like_C"/>
</dbReference>
<name>A0A1I5P7A0_9BACT</name>
<reference evidence="10 11" key="1">
    <citation type="submission" date="2016-10" db="EMBL/GenBank/DDBJ databases">
        <authorList>
            <person name="de Groot N.N."/>
        </authorList>
    </citation>
    <scope>NUCLEOTIDE SEQUENCE [LARGE SCALE GENOMIC DNA]</scope>
    <source>
        <strain evidence="10 11">EP1-55-1</strain>
    </source>
</reference>
<feature type="transmembrane region" description="Helical" evidence="7">
    <location>
        <begin position="12"/>
        <end position="34"/>
    </location>
</feature>
<dbReference type="EC" id="2.7.13.3" evidence="3"/>
<dbReference type="Proteomes" id="UP000199227">
    <property type="component" value="Unassembled WGS sequence"/>
</dbReference>
<accession>A0A1I5P7A0</accession>
<evidence type="ECO:0000259" key="8">
    <source>
        <dbReference type="PROSITE" id="PS50109"/>
    </source>
</evidence>
<organism evidence="10 11">
    <name type="scientific">Hydrogenimonas thermophila</name>
    <dbReference type="NCBI Taxonomy" id="223786"/>
    <lineage>
        <taxon>Bacteria</taxon>
        <taxon>Pseudomonadati</taxon>
        <taxon>Campylobacterota</taxon>
        <taxon>Epsilonproteobacteria</taxon>
        <taxon>Campylobacterales</taxon>
        <taxon>Hydrogenimonadaceae</taxon>
        <taxon>Hydrogenimonas</taxon>
    </lineage>
</organism>
<dbReference type="SMART" id="SM00388">
    <property type="entry name" value="HisKA"/>
    <property type="match status" value="1"/>
</dbReference>
<dbReference type="GO" id="GO:0009927">
    <property type="term" value="F:histidine phosphotransfer kinase activity"/>
    <property type="evidence" value="ECO:0007669"/>
    <property type="project" value="TreeGrafter"/>
</dbReference>
<dbReference type="AlphaFoldDB" id="A0A1I5P7A0"/>
<dbReference type="Pfam" id="PF00512">
    <property type="entry name" value="HisKA"/>
    <property type="match status" value="1"/>
</dbReference>
<keyword evidence="7" id="KW-0812">Transmembrane</keyword>
<keyword evidence="4" id="KW-0597">Phosphoprotein</keyword>
<dbReference type="PRINTS" id="PR00344">
    <property type="entry name" value="BCTRLSENSOR"/>
</dbReference>
<dbReference type="Gene3D" id="1.10.287.130">
    <property type="match status" value="1"/>
</dbReference>
<dbReference type="GO" id="GO:0000155">
    <property type="term" value="F:phosphorelay sensor kinase activity"/>
    <property type="evidence" value="ECO:0007669"/>
    <property type="project" value="InterPro"/>
</dbReference>
<dbReference type="PANTHER" id="PTHR43047:SF72">
    <property type="entry name" value="OSMOSENSING HISTIDINE PROTEIN KINASE SLN1"/>
    <property type="match status" value="1"/>
</dbReference>
<keyword evidence="6" id="KW-0418">Kinase</keyword>
<feature type="transmembrane region" description="Helical" evidence="7">
    <location>
        <begin position="251"/>
        <end position="271"/>
    </location>
</feature>
<comment type="catalytic activity">
    <reaction evidence="1">
        <text>ATP + protein L-histidine = ADP + protein N-phospho-L-histidine.</text>
        <dbReference type="EC" id="2.7.13.3"/>
    </reaction>
</comment>
<dbReference type="PROSITE" id="PS50109">
    <property type="entry name" value="HIS_KIN"/>
    <property type="match status" value="1"/>
</dbReference>
<feature type="domain" description="HAMP" evidence="9">
    <location>
        <begin position="275"/>
        <end position="328"/>
    </location>
</feature>
<dbReference type="CDD" id="cd00082">
    <property type="entry name" value="HisKA"/>
    <property type="match status" value="1"/>
</dbReference>
<dbReference type="InterPro" id="IPR005467">
    <property type="entry name" value="His_kinase_dom"/>
</dbReference>
<keyword evidence="7" id="KW-0472">Membrane</keyword>
<evidence type="ECO:0000256" key="7">
    <source>
        <dbReference type="SAM" id="Phobius"/>
    </source>
</evidence>
<comment type="subcellular location">
    <subcellularLocation>
        <location evidence="2">Membrane</location>
    </subcellularLocation>
</comment>
<dbReference type="FunFam" id="3.30.565.10:FF:000010">
    <property type="entry name" value="Sensor histidine kinase RcsC"/>
    <property type="match status" value="1"/>
</dbReference>
<evidence type="ECO:0000256" key="5">
    <source>
        <dbReference type="ARBA" id="ARBA00022679"/>
    </source>
</evidence>
<dbReference type="OrthoDB" id="177675at2"/>
<dbReference type="InterPro" id="IPR003661">
    <property type="entry name" value="HisK_dim/P_dom"/>
</dbReference>
<dbReference type="SUPFAM" id="SSF47384">
    <property type="entry name" value="Homodimeric domain of signal transducing histidine kinase"/>
    <property type="match status" value="1"/>
</dbReference>
<evidence type="ECO:0000259" key="9">
    <source>
        <dbReference type="PROSITE" id="PS50885"/>
    </source>
</evidence>
<feature type="domain" description="Histidine kinase" evidence="8">
    <location>
        <begin position="457"/>
        <end position="675"/>
    </location>
</feature>
<dbReference type="InterPro" id="IPR003660">
    <property type="entry name" value="HAMP_dom"/>
</dbReference>
<dbReference type="InterPro" id="IPR036097">
    <property type="entry name" value="HisK_dim/P_sf"/>
</dbReference>